<name>A0A837GBS6_9VIBR</name>
<comment type="caution">
    <text evidence="4">The sequence shown here is derived from an EMBL/GenBank/DDBJ whole genome shotgun (WGS) entry which is preliminary data.</text>
</comment>
<dbReference type="RefSeq" id="WP_045984815.1">
    <property type="nucleotide sequence ID" value="NZ_CP063051.1"/>
</dbReference>
<dbReference type="InterPro" id="IPR003439">
    <property type="entry name" value="ABC_transporter-like_ATP-bd"/>
</dbReference>
<dbReference type="GO" id="GO:0003746">
    <property type="term" value="F:translation elongation factor activity"/>
    <property type="evidence" value="ECO:0007669"/>
    <property type="project" value="UniProtKB-KW"/>
</dbReference>
<keyword evidence="3" id="KW-0067">ATP-binding</keyword>
<dbReference type="SUPFAM" id="SSF52540">
    <property type="entry name" value="P-loop containing nucleoside triphosphate hydrolases"/>
    <property type="match status" value="2"/>
</dbReference>
<dbReference type="PROSITE" id="PS50893">
    <property type="entry name" value="ABC_TRANSPORTER_2"/>
    <property type="match status" value="1"/>
</dbReference>
<organism evidence="4">
    <name type="scientific">Vibrio coralliilyticus</name>
    <dbReference type="NCBI Taxonomy" id="190893"/>
    <lineage>
        <taxon>Bacteria</taxon>
        <taxon>Pseudomonadati</taxon>
        <taxon>Pseudomonadota</taxon>
        <taxon>Gammaproteobacteria</taxon>
        <taxon>Vibrionales</taxon>
        <taxon>Vibrionaceae</taxon>
        <taxon>Vibrio</taxon>
    </lineage>
</organism>
<dbReference type="PANTHER" id="PTHR19211">
    <property type="entry name" value="ATP-BINDING TRANSPORT PROTEIN-RELATED"/>
    <property type="match status" value="1"/>
</dbReference>
<dbReference type="Pfam" id="PF00005">
    <property type="entry name" value="ABC_tran"/>
    <property type="match status" value="2"/>
</dbReference>
<dbReference type="Gene3D" id="3.40.50.300">
    <property type="entry name" value="P-loop containing nucleotide triphosphate hydrolases"/>
    <property type="match status" value="2"/>
</dbReference>
<reference evidence="4" key="1">
    <citation type="journal article" date="2015" name="BMC Genomics">
        <title>Genome mining reveals unlocked bioactive potential of marine Gram-negative bacteria.</title>
        <authorList>
            <person name="Machado H."/>
            <person name="Sonnenschein E.C."/>
            <person name="Melchiorsen J."/>
            <person name="Gram L."/>
        </authorList>
    </citation>
    <scope>NUCLEOTIDE SEQUENCE</scope>
    <source>
        <strain evidence="4">S2052</strain>
    </source>
</reference>
<keyword evidence="2" id="KW-0547">Nucleotide-binding</keyword>
<dbReference type="InterPro" id="IPR027417">
    <property type="entry name" value="P-loop_NTPase"/>
</dbReference>
<evidence type="ECO:0000313" key="4">
    <source>
        <dbReference type="EMBL" id="KJY77837.1"/>
    </source>
</evidence>
<evidence type="ECO:0000256" key="2">
    <source>
        <dbReference type="ARBA" id="ARBA00022741"/>
    </source>
</evidence>
<dbReference type="GO" id="GO:0016887">
    <property type="term" value="F:ATP hydrolysis activity"/>
    <property type="evidence" value="ECO:0007669"/>
    <property type="project" value="InterPro"/>
</dbReference>
<keyword evidence="4" id="KW-0648">Protein biosynthesis</keyword>
<keyword evidence="4" id="KW-0251">Elongation factor</keyword>
<dbReference type="EMBL" id="JXXR01000001">
    <property type="protein sequence ID" value="KJY77837.1"/>
    <property type="molecule type" value="Genomic_DNA"/>
</dbReference>
<evidence type="ECO:0000256" key="3">
    <source>
        <dbReference type="ARBA" id="ARBA00022840"/>
    </source>
</evidence>
<accession>A0A837GBS6</accession>
<dbReference type="AlphaFoldDB" id="A0A837GBS6"/>
<sequence>MPALIASQISHQLETGEWLFRSINLSLNHRITGLTGKNGSGKSVLLSILTGDCLPDAGNVERQGRIATYSQLPSELLVSDMTIAQYLGIDDKRQALRAIEQGSTRQEDFDRLSDDWEVEQRAIELMAQLSIALSLDDFCCHLSGGQLAKLQLYHLFQQSPDILLLDEPTNHLDTQGKQWLINKLKAFPGKILLVSHDRALLRCADVICHLSSLGLKSYRGGYDEFQRQYNVEKQALSSKIDNLKSEKKKIERQIQLNAEKAQQREAMGNRARRSGSQPKILMDAMKDSAQVTRSAAITNQNNQLKRNQHKLETLKSRQEDGKEQSFYLAHTQVDKRHNLASIADFSVDKSRWQTVSIRVETQDRIHLSGNNGCGKSTLLKALSSPAGRLVQGIKCNVKTVYLDQHFSLLCPNMSMLDTLRNSCPKLAESDARTLLAGVGFRRDSVYKMVSALSGGEKMKLAVLMVSHQSCSPLLLLDEPDNHLDIDSKQRLAKALSTYPGPFILVSHDQDFVGEAGINKTLEIKAV</sequence>
<evidence type="ECO:0000256" key="1">
    <source>
        <dbReference type="ARBA" id="ARBA00022737"/>
    </source>
</evidence>
<proteinExistence type="predicted"/>
<keyword evidence="1" id="KW-0677">Repeat</keyword>
<dbReference type="PANTHER" id="PTHR19211:SF6">
    <property type="entry name" value="BLL7188 PROTEIN"/>
    <property type="match status" value="1"/>
</dbReference>
<dbReference type="GO" id="GO:0005524">
    <property type="term" value="F:ATP binding"/>
    <property type="evidence" value="ECO:0007669"/>
    <property type="project" value="UniProtKB-KW"/>
</dbReference>
<dbReference type="InterPro" id="IPR050611">
    <property type="entry name" value="ABCF"/>
</dbReference>
<gene>
    <name evidence="4" type="ORF">TW71_02040</name>
</gene>
<dbReference type="SMART" id="SM00382">
    <property type="entry name" value="AAA"/>
    <property type="match status" value="2"/>
</dbReference>
<dbReference type="InterPro" id="IPR003593">
    <property type="entry name" value="AAA+_ATPase"/>
</dbReference>
<protein>
    <submittedName>
        <fullName evidence="4">Elongation factor 3</fullName>
    </submittedName>
</protein>